<evidence type="ECO:0000313" key="10">
    <source>
        <dbReference type="EMBL" id="KAL0632394.1"/>
    </source>
</evidence>
<evidence type="ECO:0000256" key="1">
    <source>
        <dbReference type="ARBA" id="ARBA00000707"/>
    </source>
</evidence>
<keyword evidence="11" id="KW-1185">Reference proteome</keyword>
<keyword evidence="4 7" id="KW-0833">Ubl conjugation pathway</keyword>
<dbReference type="Pfam" id="PF01088">
    <property type="entry name" value="Peptidase_C12"/>
    <property type="match status" value="1"/>
</dbReference>
<feature type="site" description="Important for enzyme activity" evidence="7">
    <location>
        <position position="173"/>
    </location>
</feature>
<comment type="catalytic activity">
    <reaction evidence="1 7 8">
        <text>Thiol-dependent hydrolysis of ester, thioester, amide, peptide and isopeptide bonds formed by the C-terminal Gly of ubiquitin (a 76-residue protein attached to proteins as an intracellular targeting signal).</text>
        <dbReference type="EC" id="3.4.19.12"/>
    </reaction>
</comment>
<dbReference type="EMBL" id="JBBBZM010000171">
    <property type="protein sequence ID" value="KAL0632394.1"/>
    <property type="molecule type" value="Genomic_DNA"/>
</dbReference>
<dbReference type="InterPro" id="IPR001578">
    <property type="entry name" value="Peptidase_C12_UCH"/>
</dbReference>
<feature type="active site" description="Nucleophile" evidence="7">
    <location>
        <position position="82"/>
    </location>
</feature>
<dbReference type="InterPro" id="IPR038765">
    <property type="entry name" value="Papain-like_cys_pep_sf"/>
</dbReference>
<evidence type="ECO:0000259" key="9">
    <source>
        <dbReference type="PROSITE" id="PS52048"/>
    </source>
</evidence>
<dbReference type="InterPro" id="IPR057254">
    <property type="entry name" value="UCH_AS"/>
</dbReference>
<keyword evidence="6 7" id="KW-0788">Thiol protease</keyword>
<evidence type="ECO:0000256" key="6">
    <source>
        <dbReference type="ARBA" id="ARBA00022807"/>
    </source>
</evidence>
<organism evidence="10 11">
    <name type="scientific">Discina gigas</name>
    <dbReference type="NCBI Taxonomy" id="1032678"/>
    <lineage>
        <taxon>Eukaryota</taxon>
        <taxon>Fungi</taxon>
        <taxon>Dikarya</taxon>
        <taxon>Ascomycota</taxon>
        <taxon>Pezizomycotina</taxon>
        <taxon>Pezizomycetes</taxon>
        <taxon>Pezizales</taxon>
        <taxon>Discinaceae</taxon>
        <taxon>Discina</taxon>
    </lineage>
</organism>
<reference evidence="10 11" key="1">
    <citation type="submission" date="2024-02" db="EMBL/GenBank/DDBJ databases">
        <title>Discinaceae phylogenomics.</title>
        <authorList>
            <person name="Dirks A.C."/>
            <person name="James T.Y."/>
        </authorList>
    </citation>
    <scope>NUCLEOTIDE SEQUENCE [LARGE SCALE GENOMIC DNA]</scope>
    <source>
        <strain evidence="10 11">ACD0624</strain>
    </source>
</reference>
<dbReference type="InterPro" id="IPR036959">
    <property type="entry name" value="Peptidase_C12_UCH_sf"/>
</dbReference>
<evidence type="ECO:0000256" key="2">
    <source>
        <dbReference type="ARBA" id="ARBA00009326"/>
    </source>
</evidence>
<keyword evidence="3 7" id="KW-0645">Protease</keyword>
<comment type="similarity">
    <text evidence="2 7 8">Belongs to the peptidase C12 family.</text>
</comment>
<name>A0ABR3G8X7_9PEZI</name>
<keyword evidence="5 7" id="KW-0378">Hydrolase</keyword>
<evidence type="ECO:0000313" key="11">
    <source>
        <dbReference type="Proteomes" id="UP001447188"/>
    </source>
</evidence>
<comment type="caution">
    <text evidence="10">The sequence shown here is derived from an EMBL/GenBank/DDBJ whole genome shotgun (WGS) entry which is preliminary data.</text>
</comment>
<dbReference type="PANTHER" id="PTHR10589:SF17">
    <property type="entry name" value="UBIQUITIN CARBOXYL-TERMINAL HYDROLASE"/>
    <property type="match status" value="1"/>
</dbReference>
<sequence>MTTLVHNLGLDLTLAFHDVFSISDPELLAFVPRPALALILVFPVSESYERFRRQEDEGRPEYQDKGDGEDPVWFKQTIRNACGMIGVLHAISNGAARDMIASDSPIGKLLAKALPLPPLERAKVLEDSQELESAHKSAATQGSSAVPDAEADVDLHYVCFVKSRESNHLYELDGRRKGPLDRGFLGNDDVLCEKAIRVVQDFIDREKESGRLDFSLVTLAPSLG</sequence>
<evidence type="ECO:0000256" key="8">
    <source>
        <dbReference type="RuleBase" id="RU361215"/>
    </source>
</evidence>
<dbReference type="Proteomes" id="UP001447188">
    <property type="component" value="Unassembled WGS sequence"/>
</dbReference>
<dbReference type="PROSITE" id="PS52048">
    <property type="entry name" value="UCH_DOMAIN"/>
    <property type="match status" value="1"/>
</dbReference>
<protein>
    <recommendedName>
        <fullName evidence="8">Ubiquitin carboxyl-terminal hydrolase</fullName>
        <ecNumber evidence="8">3.4.19.12</ecNumber>
    </recommendedName>
</protein>
<dbReference type="Gene3D" id="3.40.532.10">
    <property type="entry name" value="Peptidase C12, ubiquitin carboxyl-terminal hydrolase"/>
    <property type="match status" value="1"/>
</dbReference>
<feature type="active site" description="Proton donor" evidence="7">
    <location>
        <position position="156"/>
    </location>
</feature>
<dbReference type="EC" id="3.4.19.12" evidence="8"/>
<dbReference type="SUPFAM" id="SSF54001">
    <property type="entry name" value="Cysteine proteinases"/>
    <property type="match status" value="1"/>
</dbReference>
<evidence type="ECO:0000256" key="7">
    <source>
        <dbReference type="PROSITE-ProRule" id="PRU01393"/>
    </source>
</evidence>
<accession>A0ABR3G8X7</accession>
<dbReference type="CDD" id="cd09616">
    <property type="entry name" value="Peptidase_C12_UCH_L1_L3"/>
    <property type="match status" value="1"/>
</dbReference>
<dbReference type="PRINTS" id="PR00707">
    <property type="entry name" value="UBCTHYDRLASE"/>
</dbReference>
<dbReference type="GO" id="GO:0004843">
    <property type="term" value="F:cysteine-type deubiquitinase activity"/>
    <property type="evidence" value="ECO:0007669"/>
    <property type="project" value="UniProtKB-EC"/>
</dbReference>
<evidence type="ECO:0000256" key="4">
    <source>
        <dbReference type="ARBA" id="ARBA00022786"/>
    </source>
</evidence>
<evidence type="ECO:0000256" key="5">
    <source>
        <dbReference type="ARBA" id="ARBA00022801"/>
    </source>
</evidence>
<dbReference type="PROSITE" id="PS00140">
    <property type="entry name" value="UCH_1"/>
    <property type="match status" value="1"/>
</dbReference>
<feature type="site" description="Transition state stabilizer" evidence="7">
    <location>
        <position position="76"/>
    </location>
</feature>
<feature type="domain" description="UCH catalytic" evidence="9">
    <location>
        <begin position="1"/>
        <end position="221"/>
    </location>
</feature>
<dbReference type="PANTHER" id="PTHR10589">
    <property type="entry name" value="UBIQUITIN CARBOXYL-TERMINAL HYDROLASE"/>
    <property type="match status" value="1"/>
</dbReference>
<gene>
    <name evidence="10" type="primary">YUH1</name>
    <name evidence="10" type="ORF">Q9L58_008717</name>
</gene>
<proteinExistence type="inferred from homology"/>
<evidence type="ECO:0000256" key="3">
    <source>
        <dbReference type="ARBA" id="ARBA00022670"/>
    </source>
</evidence>